<gene>
    <name evidence="2" type="ORF">IPJ38_20895</name>
</gene>
<protein>
    <submittedName>
        <fullName evidence="2">Uncharacterized protein</fullName>
    </submittedName>
</protein>
<keyword evidence="1" id="KW-0812">Transmembrane</keyword>
<keyword evidence="1" id="KW-0472">Membrane</keyword>
<name>A0A935K056_9RHOO</name>
<sequence length="91" mass="10391">MHPTSLLITWLATLVAIQFLGYPFILGGCLCIVLFARSDLPAWWLFAYRARWLLLCLWLVLAYGVPGDAMLDLDWAPTLRGCLLPICKWHD</sequence>
<feature type="transmembrane region" description="Helical" evidence="1">
    <location>
        <begin position="6"/>
        <end position="36"/>
    </location>
</feature>
<dbReference type="Proteomes" id="UP000739411">
    <property type="component" value="Unassembled WGS sequence"/>
</dbReference>
<keyword evidence="1" id="KW-1133">Transmembrane helix</keyword>
<proteinExistence type="predicted"/>
<comment type="caution">
    <text evidence="2">The sequence shown here is derived from an EMBL/GenBank/DDBJ whole genome shotgun (WGS) entry which is preliminary data.</text>
</comment>
<evidence type="ECO:0000256" key="1">
    <source>
        <dbReference type="SAM" id="Phobius"/>
    </source>
</evidence>
<accession>A0A935K056</accession>
<dbReference type="AlphaFoldDB" id="A0A935K056"/>
<organism evidence="2 3">
    <name type="scientific">Candidatus Dechloromonas phosphorivorans</name>
    <dbReference type="NCBI Taxonomy" id="2899244"/>
    <lineage>
        <taxon>Bacteria</taxon>
        <taxon>Pseudomonadati</taxon>
        <taxon>Pseudomonadota</taxon>
        <taxon>Betaproteobacteria</taxon>
        <taxon>Rhodocyclales</taxon>
        <taxon>Azonexaceae</taxon>
        <taxon>Dechloromonas</taxon>
    </lineage>
</organism>
<dbReference type="EMBL" id="JADJMS010000047">
    <property type="protein sequence ID" value="MBK7417196.1"/>
    <property type="molecule type" value="Genomic_DNA"/>
</dbReference>
<feature type="transmembrane region" description="Helical" evidence="1">
    <location>
        <begin position="48"/>
        <end position="65"/>
    </location>
</feature>
<reference evidence="2 3" key="1">
    <citation type="submission" date="2020-10" db="EMBL/GenBank/DDBJ databases">
        <title>Connecting structure to function with the recovery of over 1000 high-quality activated sludge metagenome-assembled genomes encoding full-length rRNA genes using long-read sequencing.</title>
        <authorList>
            <person name="Singleton C.M."/>
            <person name="Petriglieri F."/>
            <person name="Kristensen J.M."/>
            <person name="Kirkegaard R.H."/>
            <person name="Michaelsen T.Y."/>
            <person name="Andersen M.H."/>
            <person name="Karst S.M."/>
            <person name="Dueholm M.S."/>
            <person name="Nielsen P.H."/>
            <person name="Albertsen M."/>
        </authorList>
    </citation>
    <scope>NUCLEOTIDE SEQUENCE [LARGE SCALE GENOMIC DNA]</scope>
    <source>
        <strain evidence="2">EsbW_18-Q3-R4-48_BATAC.463</strain>
    </source>
</reference>
<evidence type="ECO:0000313" key="2">
    <source>
        <dbReference type="EMBL" id="MBK7417196.1"/>
    </source>
</evidence>
<evidence type="ECO:0000313" key="3">
    <source>
        <dbReference type="Proteomes" id="UP000739411"/>
    </source>
</evidence>